<dbReference type="EMBL" id="MH124167">
    <property type="protein sequence ID" value="AXU41591.1"/>
    <property type="molecule type" value="Genomic_DNA"/>
</dbReference>
<organism evidence="2 3">
    <name type="scientific">Mythimna unipuncta nucleopolyhedrovirus</name>
    <dbReference type="NCBI Taxonomy" id="447897"/>
    <lineage>
        <taxon>Viruses</taxon>
        <taxon>Viruses incertae sedis</taxon>
        <taxon>Naldaviricetes</taxon>
        <taxon>Lefavirales</taxon>
        <taxon>Baculoviridae</taxon>
        <taxon>Alphabaculovirus</taxon>
    </lineage>
</organism>
<keyword evidence="1" id="KW-1133">Transmembrane helix</keyword>
<evidence type="ECO:0000313" key="2">
    <source>
        <dbReference type="EMBL" id="AXU41591.1"/>
    </source>
</evidence>
<dbReference type="KEGG" id="vg:80534098"/>
<reference evidence="2 3" key="1">
    <citation type="submission" date="2018-03" db="EMBL/GenBank/DDBJ databases">
        <title>Complete genome sequence of a second alphabaculovirus from the true armyworm, Mythimna unipuncta.</title>
        <authorList>
            <person name="Harrison R.L."/>
            <person name="Mowery J.D."/>
            <person name="Bauchan G.R."/>
            <person name="Theilmann D.A."/>
            <person name="Erlandson M.A."/>
        </authorList>
    </citation>
    <scope>NUCLEOTIDE SEQUENCE [LARGE SCALE GENOMIC DNA]</scope>
    <source>
        <strain evidence="2 3">KY310</strain>
    </source>
</reference>
<feature type="transmembrane region" description="Helical" evidence="1">
    <location>
        <begin position="21"/>
        <end position="40"/>
    </location>
</feature>
<dbReference type="GeneID" id="80534098"/>
<protein>
    <submittedName>
        <fullName evidence="2">ORF145</fullName>
    </submittedName>
</protein>
<keyword evidence="1" id="KW-0472">Membrane</keyword>
<dbReference type="Proteomes" id="UP000501969">
    <property type="component" value="Segment"/>
</dbReference>
<accession>A0A346TPT1</accession>
<dbReference type="RefSeq" id="YP_010796603.1">
    <property type="nucleotide sequence ID" value="NC_076031.1"/>
</dbReference>
<keyword evidence="1" id="KW-0812">Transmembrane</keyword>
<proteinExistence type="predicted"/>
<keyword evidence="3" id="KW-1185">Reference proteome</keyword>
<evidence type="ECO:0000256" key="1">
    <source>
        <dbReference type="SAM" id="Phobius"/>
    </source>
</evidence>
<sequence length="57" mass="6239">MASIRVGLKFGPMVKITMYTASCMFQLTATTSGIITFIMLPFGETSIFSLIINCVQL</sequence>
<evidence type="ECO:0000313" key="3">
    <source>
        <dbReference type="Proteomes" id="UP000501969"/>
    </source>
</evidence>
<name>A0A346TPT1_9ABAC</name>